<keyword evidence="2" id="KW-1185">Reference proteome</keyword>
<gene>
    <name evidence="1" type="ORF">NTE_00493</name>
</gene>
<organism evidence="1 2">
    <name type="scientific">Candidatus Nitrososphaera evergladensis SR1</name>
    <dbReference type="NCBI Taxonomy" id="1459636"/>
    <lineage>
        <taxon>Archaea</taxon>
        <taxon>Nitrososphaerota</taxon>
        <taxon>Nitrososphaeria</taxon>
        <taxon>Nitrososphaerales</taxon>
        <taxon>Nitrososphaeraceae</taxon>
        <taxon>Nitrososphaera</taxon>
    </lineage>
</organism>
<dbReference type="InterPro" id="IPR045392">
    <property type="entry name" value="DUF6519"/>
</dbReference>
<dbReference type="Pfam" id="PF20129">
    <property type="entry name" value="DUF6519"/>
    <property type="match status" value="2"/>
</dbReference>
<dbReference type="STRING" id="1459636.NTE_00493"/>
<reference evidence="1 2" key="1">
    <citation type="journal article" date="2014" name="PLoS ONE">
        <title>Genome Sequence of Candidatus Nitrososphaera evergladensis from Group I.1b Enriched from Everglades Soil Reveals Novel Genomic Features of the Ammonia-Oxidizing Archaea.</title>
        <authorList>
            <person name="Zhalnina K.V."/>
            <person name="Dias R."/>
            <person name="Leonard M.T."/>
            <person name="Dorr de Quadros P."/>
            <person name="Camargo F.A."/>
            <person name="Drew J.C."/>
            <person name="Farmerie W.G."/>
            <person name="Daroub S.H."/>
            <person name="Triplett E.W."/>
        </authorList>
    </citation>
    <scope>NUCLEOTIDE SEQUENCE [LARGE SCALE GENOMIC DNA]</scope>
    <source>
        <strain evidence="1 2">SR1</strain>
    </source>
</reference>
<dbReference type="KEGG" id="nev:NTE_00493"/>
<evidence type="ECO:0000313" key="2">
    <source>
        <dbReference type="Proteomes" id="UP000028194"/>
    </source>
</evidence>
<dbReference type="Proteomes" id="UP000028194">
    <property type="component" value="Chromosome"/>
</dbReference>
<accession>A0A075MTE3</accession>
<dbReference type="GeneID" id="41596366"/>
<dbReference type="RefSeq" id="WP_148699521.1">
    <property type="nucleotide sequence ID" value="NZ_CP007174.1"/>
</dbReference>
<evidence type="ECO:0000313" key="1">
    <source>
        <dbReference type="EMBL" id="AIF82574.1"/>
    </source>
</evidence>
<dbReference type="EMBL" id="CP007174">
    <property type="protein sequence ID" value="AIF82574.1"/>
    <property type="molecule type" value="Genomic_DNA"/>
</dbReference>
<protein>
    <submittedName>
        <fullName evidence="1">Uncharacterized protein</fullName>
    </submittedName>
</protein>
<proteinExistence type="predicted"/>
<dbReference type="AlphaFoldDB" id="A0A075MTE3"/>
<sequence length="1204" mass="132568">MTQDITRSTFRKGNHYSSVDMQQGRVQVDADWNEQNDIRSHHEHTFLSDLIGKSGTMQQDDGFEISTFLFKWSDIKTKAEVDALDVKKRIQYLKDTESLRGFLRGNFGLLWISDSLPFTASGDTITITNGDHKATLERANTGATKVLLKVDGGSTVLYEFPSQAGQVSVPNYMIRRGNYYVDGILCENDYDMEASRQPDIDVSDAKFYLFDWPGANGIPAVRDAVAGFVAGMIPSMPDTRAMTVAFDSGNANKLVVSMPASGSPVKATLERAGGKVTLQGPAGAVAAEIIAENNGKVWHVLGNPSLPKKDGKYLAYLDVWDRNVTFLDDAYIREKALGGPDTSTRTRTAWQVKLDLLTEGNDVPDRCDAQSLVNGFSPRPGKLKARAQPTVPPANSCDLYETAGYRGLENHLYRVEVHNGGKPQEATFKWSRDNGVVVSTIKFGAIQNTIELGSRGRDANLDFGPSDWIEIIDDVHEELGIPGTLVQIKTVKGLIVEYDSATIRGHAITRVNFPQNPKARRWDRSGNSDILLSSASDKDADGYILLEDGVQIKIITEAADEGLRTGDYWLIPARANSSESVEWPTMPGNSADPLALPPAGVAHHYAPLAIVQYSGGKYSTKDEWDVRSFFSSVADLVTLHYAGGDGQEALPDNHLAAPLRVVALLGRTPLDKTYLGSKATVKFALAKYPQVPPGSTGGLSLTEDGPLQLSQSVQVVNGIAKCYWTLGEGMVDQQVEATLSDCAGLPALHFNAKQRLSFYYISGDGVEVPPGVSVTLAAGVAIGNTSVSSTDYEVRFEKVPPNAGGNLSSDRDNPANGIASVELKLDGTSEICQVKAELWYRKSAAAQLHKASIQPLYFNVRLQSAVSAANTGILELTVPQKSLPMPLVYGPFEHYLPRLSVPPAVMLGLAIEEKYLAWLNADEIKYLMDFIIKHSKRQTINKWEIRSALYDVLKRLTEEKQLDKKEVDLFLSIYDRLFMQAAISKKEADFFLKIAQKVVTNTSQFLEILKKLVERKRHPSKESRVEYTEDYPSKDDLRFKPVMITPTSFKVHLWIDPKVALKKEMVLLRWWAVPPEEKRPQYGEPISIGFDKAVYDIPLTTRDPVAVVVFAIDPLNTEDSLKATFAISQTGTVPVTVPLELKRNDKLGRYGAVLKITTMRGGGKITTADGKTFQFNGKTQQTMTATYDEEPSISGRALYKILSD</sequence>
<dbReference type="HOGENOM" id="CLU_270384_0_0_2"/>
<name>A0A075MTE3_9ARCH</name>